<comment type="similarity">
    <text evidence="1 2">Belongs to the small heat shock protein (HSP20) family.</text>
</comment>
<gene>
    <name evidence="6" type="ORF">GPM918_LOCUS20114</name>
    <name evidence="5" type="ORF">OVA965_LOCUS13582</name>
    <name evidence="8" type="ORF">SRO942_LOCUS20112</name>
    <name evidence="7" type="ORF">TMI583_LOCUS13585</name>
</gene>
<reference evidence="6" key="1">
    <citation type="submission" date="2021-02" db="EMBL/GenBank/DDBJ databases">
        <authorList>
            <person name="Nowell W R."/>
        </authorList>
    </citation>
    <scope>NUCLEOTIDE SEQUENCE</scope>
</reference>
<sequence length="382" mass="45367">MSHYYYSDSDDTYQARRHHPSTNTRHYTRRSGLASKLRPTSPSNDESAIRIVVDSPFPRKSDFFIDTSQRGRIIVTARYRRSTNSSNYIDYRKYQDVVQTFKIPHDADIAQLTSYVERDGNLVIDIPRRHYSYRDSFDSQNTNVGRSRDVYDEVEQMLTLPTSGPSLIRDKNASSRHGDQKKLEYRIDCTGYAQEDLEVFIQGHDLIVQGERKSANPNRNISKKFSRKITLPPDVNLSKVVSYLDTGINGGELRVEAPLYEKQSNNLRRRDYQIDEYDDYFPQRSSSLDFDRQIRRQRHQRHRDEYDYRLDPSKRIRSADGYRYPLYVPPQEEDFDRSSRQKHPHRRIQNYERRIIDRSNPKSHYGYHTSRMTNHKDADLRF</sequence>
<evidence type="ECO:0000259" key="4">
    <source>
        <dbReference type="PROSITE" id="PS01031"/>
    </source>
</evidence>
<dbReference type="PROSITE" id="PS01031">
    <property type="entry name" value="SHSP"/>
    <property type="match status" value="1"/>
</dbReference>
<evidence type="ECO:0000256" key="1">
    <source>
        <dbReference type="PROSITE-ProRule" id="PRU00285"/>
    </source>
</evidence>
<dbReference type="EMBL" id="CAJOBC010006272">
    <property type="protein sequence ID" value="CAF3893160.1"/>
    <property type="molecule type" value="Genomic_DNA"/>
</dbReference>
<feature type="compositionally biased region" description="Basic and acidic residues" evidence="3">
    <location>
        <begin position="349"/>
        <end position="360"/>
    </location>
</feature>
<evidence type="ECO:0000313" key="5">
    <source>
        <dbReference type="EMBL" id="CAF0980941.1"/>
    </source>
</evidence>
<organism evidence="6 9">
    <name type="scientific">Didymodactylos carnosus</name>
    <dbReference type="NCBI Taxonomy" id="1234261"/>
    <lineage>
        <taxon>Eukaryota</taxon>
        <taxon>Metazoa</taxon>
        <taxon>Spiralia</taxon>
        <taxon>Gnathifera</taxon>
        <taxon>Rotifera</taxon>
        <taxon>Eurotatoria</taxon>
        <taxon>Bdelloidea</taxon>
        <taxon>Philodinida</taxon>
        <taxon>Philodinidae</taxon>
        <taxon>Didymodactylos</taxon>
    </lineage>
</organism>
<evidence type="ECO:0000313" key="9">
    <source>
        <dbReference type="Proteomes" id="UP000663829"/>
    </source>
</evidence>
<dbReference type="EMBL" id="CAJNOQ010006271">
    <property type="protein sequence ID" value="CAF1129457.1"/>
    <property type="molecule type" value="Genomic_DNA"/>
</dbReference>
<dbReference type="Proteomes" id="UP000682733">
    <property type="component" value="Unassembled WGS sequence"/>
</dbReference>
<dbReference type="GO" id="GO:0005737">
    <property type="term" value="C:cytoplasm"/>
    <property type="evidence" value="ECO:0007669"/>
    <property type="project" value="TreeGrafter"/>
</dbReference>
<proteinExistence type="inferred from homology"/>
<evidence type="ECO:0000313" key="6">
    <source>
        <dbReference type="EMBL" id="CAF1129457.1"/>
    </source>
</evidence>
<dbReference type="GO" id="GO:0009408">
    <property type="term" value="P:response to heat"/>
    <property type="evidence" value="ECO:0007669"/>
    <property type="project" value="TreeGrafter"/>
</dbReference>
<dbReference type="OrthoDB" id="1431247at2759"/>
<feature type="region of interest" description="Disordered" evidence="3">
    <location>
        <begin position="1"/>
        <end position="45"/>
    </location>
</feature>
<evidence type="ECO:0000313" key="8">
    <source>
        <dbReference type="EMBL" id="CAF3893160.1"/>
    </source>
</evidence>
<feature type="domain" description="SHSP" evidence="4">
    <location>
        <begin position="165"/>
        <end position="275"/>
    </location>
</feature>
<dbReference type="CDD" id="cd06526">
    <property type="entry name" value="metazoan_ACD"/>
    <property type="match status" value="1"/>
</dbReference>
<evidence type="ECO:0000256" key="3">
    <source>
        <dbReference type="SAM" id="MobiDB-lite"/>
    </source>
</evidence>
<dbReference type="SUPFAM" id="SSF49764">
    <property type="entry name" value="HSP20-like chaperones"/>
    <property type="match status" value="2"/>
</dbReference>
<dbReference type="InterPro" id="IPR008978">
    <property type="entry name" value="HSP20-like_chaperone"/>
</dbReference>
<dbReference type="GO" id="GO:0005634">
    <property type="term" value="C:nucleus"/>
    <property type="evidence" value="ECO:0007669"/>
    <property type="project" value="TreeGrafter"/>
</dbReference>
<dbReference type="Proteomes" id="UP000663829">
    <property type="component" value="Unassembled WGS sequence"/>
</dbReference>
<dbReference type="GO" id="GO:0051082">
    <property type="term" value="F:unfolded protein binding"/>
    <property type="evidence" value="ECO:0007669"/>
    <property type="project" value="TreeGrafter"/>
</dbReference>
<dbReference type="Proteomes" id="UP000681722">
    <property type="component" value="Unassembled WGS sequence"/>
</dbReference>
<feature type="region of interest" description="Disordered" evidence="3">
    <location>
        <begin position="328"/>
        <end position="382"/>
    </location>
</feature>
<protein>
    <recommendedName>
        <fullName evidence="4">SHSP domain-containing protein</fullName>
    </recommendedName>
</protein>
<evidence type="ECO:0000256" key="2">
    <source>
        <dbReference type="RuleBase" id="RU003616"/>
    </source>
</evidence>
<dbReference type="AlphaFoldDB" id="A0A814R703"/>
<dbReference type="Pfam" id="PF00011">
    <property type="entry name" value="HSP20"/>
    <property type="match status" value="2"/>
</dbReference>
<dbReference type="GO" id="GO:0042026">
    <property type="term" value="P:protein refolding"/>
    <property type="evidence" value="ECO:0007669"/>
    <property type="project" value="TreeGrafter"/>
</dbReference>
<accession>A0A814R703</accession>
<evidence type="ECO:0000313" key="7">
    <source>
        <dbReference type="EMBL" id="CAF3751548.1"/>
    </source>
</evidence>
<dbReference type="Gene3D" id="2.60.40.790">
    <property type="match status" value="2"/>
</dbReference>
<dbReference type="PANTHER" id="PTHR45640">
    <property type="entry name" value="HEAT SHOCK PROTEIN HSP-12.2-RELATED"/>
    <property type="match status" value="1"/>
</dbReference>
<dbReference type="InterPro" id="IPR001436">
    <property type="entry name" value="Alpha-crystallin/sHSP_animal"/>
</dbReference>
<dbReference type="Proteomes" id="UP000677228">
    <property type="component" value="Unassembled WGS sequence"/>
</dbReference>
<name>A0A814R703_9BILA</name>
<comment type="caution">
    <text evidence="6">The sequence shown here is derived from an EMBL/GenBank/DDBJ whole genome shotgun (WGS) entry which is preliminary data.</text>
</comment>
<dbReference type="PANTHER" id="PTHR45640:SF26">
    <property type="entry name" value="RE23625P"/>
    <property type="match status" value="1"/>
</dbReference>
<dbReference type="EMBL" id="CAJOBA010005690">
    <property type="protein sequence ID" value="CAF3751548.1"/>
    <property type="molecule type" value="Genomic_DNA"/>
</dbReference>
<keyword evidence="9" id="KW-1185">Reference proteome</keyword>
<dbReference type="InterPro" id="IPR002068">
    <property type="entry name" value="A-crystallin/Hsp20_dom"/>
</dbReference>
<dbReference type="EMBL" id="CAJNOK010005684">
    <property type="protein sequence ID" value="CAF0980941.1"/>
    <property type="molecule type" value="Genomic_DNA"/>
</dbReference>